<gene>
    <name evidence="2" type="ORF">GCM10025759_05030</name>
</gene>
<evidence type="ECO:0000313" key="2">
    <source>
        <dbReference type="EMBL" id="GAA5068864.1"/>
    </source>
</evidence>
<reference evidence="3" key="1">
    <citation type="journal article" date="2019" name="Int. J. Syst. Evol. Microbiol.">
        <title>The Global Catalogue of Microorganisms (GCM) 10K type strain sequencing project: providing services to taxonomists for standard genome sequencing and annotation.</title>
        <authorList>
            <consortium name="The Broad Institute Genomics Platform"/>
            <consortium name="The Broad Institute Genome Sequencing Center for Infectious Disease"/>
            <person name="Wu L."/>
            <person name="Ma J."/>
        </authorList>
    </citation>
    <scope>NUCLEOTIDE SEQUENCE [LARGE SCALE GENOMIC DNA]</scope>
    <source>
        <strain evidence="3">JCM 19212</strain>
    </source>
</reference>
<dbReference type="EMBL" id="BAABKY010000001">
    <property type="protein sequence ID" value="GAA5068864.1"/>
    <property type="molecule type" value="Genomic_DNA"/>
</dbReference>
<feature type="compositionally biased region" description="Polar residues" evidence="1">
    <location>
        <begin position="38"/>
        <end position="57"/>
    </location>
</feature>
<dbReference type="SUPFAM" id="SSF55136">
    <property type="entry name" value="Probable bacterial effector-binding domain"/>
    <property type="match status" value="1"/>
</dbReference>
<dbReference type="InterPro" id="IPR011256">
    <property type="entry name" value="Reg_factor_effector_dom_sf"/>
</dbReference>
<keyword evidence="3" id="KW-1185">Reference proteome</keyword>
<dbReference type="Gene3D" id="3.20.80.10">
    <property type="entry name" value="Regulatory factor, effector binding domain"/>
    <property type="match status" value="1"/>
</dbReference>
<sequence>MPLSHGGNPAKQRGRCLPPSLSTASGIHWKVRHDSAPSLKQSSSSTENTMNASSSPLLTDTLKSIPGFFGIRLDTQPAYHMEGLIGKVEIRRYAPSLLAQVSADGSHDAAVALAREKLTDYVYGDNESREKMEMTSPNFQVEGDSKMFPVLLSRHKESSRRKESDSWRVAFFLSNSLVAAEAPLPDDPAIRIRRTPENLVATLRYRGSNTEERRALAKRELLQALSGSKWTADDHVYWASYDRAFAIPYLTRNEVHVRVVGSSRSRSTGP</sequence>
<evidence type="ECO:0000256" key="1">
    <source>
        <dbReference type="SAM" id="MobiDB-lite"/>
    </source>
</evidence>
<evidence type="ECO:0008006" key="4">
    <source>
        <dbReference type="Google" id="ProtNLM"/>
    </source>
</evidence>
<proteinExistence type="predicted"/>
<name>A0ABP9L389_9GAMM</name>
<dbReference type="PANTHER" id="PTHR11220:SF58">
    <property type="entry name" value="SOUL HEME-BINDING FAMILY PROTEIN"/>
    <property type="match status" value="1"/>
</dbReference>
<comment type="caution">
    <text evidence="2">The sequence shown here is derived from an EMBL/GenBank/DDBJ whole genome shotgun (WGS) entry which is preliminary data.</text>
</comment>
<dbReference type="Proteomes" id="UP001501083">
    <property type="component" value="Unassembled WGS sequence"/>
</dbReference>
<dbReference type="InterPro" id="IPR006917">
    <property type="entry name" value="SOUL_heme-bd"/>
</dbReference>
<dbReference type="PANTHER" id="PTHR11220">
    <property type="entry name" value="HEME-BINDING PROTEIN-RELATED"/>
    <property type="match status" value="1"/>
</dbReference>
<evidence type="ECO:0000313" key="3">
    <source>
        <dbReference type="Proteomes" id="UP001501083"/>
    </source>
</evidence>
<accession>A0ABP9L389</accession>
<organism evidence="2 3">
    <name type="scientific">Lysobacter panacisoli</name>
    <dbReference type="NCBI Taxonomy" id="1255263"/>
    <lineage>
        <taxon>Bacteria</taxon>
        <taxon>Pseudomonadati</taxon>
        <taxon>Pseudomonadota</taxon>
        <taxon>Gammaproteobacteria</taxon>
        <taxon>Lysobacterales</taxon>
        <taxon>Lysobacteraceae</taxon>
        <taxon>Lysobacter</taxon>
    </lineage>
</organism>
<dbReference type="Pfam" id="PF04832">
    <property type="entry name" value="SOUL"/>
    <property type="match status" value="1"/>
</dbReference>
<protein>
    <recommendedName>
        <fullName evidence="4">Heme-binding protein</fullName>
    </recommendedName>
</protein>
<feature type="region of interest" description="Disordered" evidence="1">
    <location>
        <begin position="34"/>
        <end position="57"/>
    </location>
</feature>